<dbReference type="GO" id="GO:0006355">
    <property type="term" value="P:regulation of DNA-templated transcription"/>
    <property type="evidence" value="ECO:0007669"/>
    <property type="project" value="InterPro"/>
</dbReference>
<evidence type="ECO:0000256" key="5">
    <source>
        <dbReference type="ARBA" id="ARBA00023163"/>
    </source>
</evidence>
<dbReference type="InterPro" id="IPR009057">
    <property type="entry name" value="Homeodomain-like_sf"/>
</dbReference>
<keyword evidence="5" id="KW-0804">Transcription</keyword>
<dbReference type="EMBL" id="UOEF01000294">
    <property type="protein sequence ID" value="VAV99938.1"/>
    <property type="molecule type" value="Genomic_DNA"/>
</dbReference>
<dbReference type="GO" id="GO:0005524">
    <property type="term" value="F:ATP binding"/>
    <property type="evidence" value="ECO:0007669"/>
    <property type="project" value="UniProtKB-KW"/>
</dbReference>
<dbReference type="Gene3D" id="1.10.10.60">
    <property type="entry name" value="Homeodomain-like"/>
    <property type="match status" value="1"/>
</dbReference>
<dbReference type="GO" id="GO:0043565">
    <property type="term" value="F:sequence-specific DNA binding"/>
    <property type="evidence" value="ECO:0007669"/>
    <property type="project" value="InterPro"/>
</dbReference>
<dbReference type="InterPro" id="IPR002197">
    <property type="entry name" value="HTH_Fis"/>
</dbReference>
<evidence type="ECO:0000256" key="1">
    <source>
        <dbReference type="ARBA" id="ARBA00022741"/>
    </source>
</evidence>
<dbReference type="InterPro" id="IPR011006">
    <property type="entry name" value="CheY-like_superfamily"/>
</dbReference>
<dbReference type="FunFam" id="3.40.50.300:FF:000006">
    <property type="entry name" value="DNA-binding transcriptional regulator NtrC"/>
    <property type="match status" value="1"/>
</dbReference>
<evidence type="ECO:0000256" key="4">
    <source>
        <dbReference type="ARBA" id="ARBA00023125"/>
    </source>
</evidence>
<evidence type="ECO:0000256" key="3">
    <source>
        <dbReference type="ARBA" id="ARBA00023015"/>
    </source>
</evidence>
<dbReference type="SMART" id="SM00448">
    <property type="entry name" value="REC"/>
    <property type="match status" value="1"/>
</dbReference>
<dbReference type="InterPro" id="IPR002078">
    <property type="entry name" value="Sigma_54_int"/>
</dbReference>
<dbReference type="SMART" id="SM00382">
    <property type="entry name" value="AAA"/>
    <property type="match status" value="1"/>
</dbReference>
<dbReference type="InterPro" id="IPR027417">
    <property type="entry name" value="P-loop_NTPase"/>
</dbReference>
<dbReference type="Gene3D" id="3.40.50.300">
    <property type="entry name" value="P-loop containing nucleotide triphosphate hydrolases"/>
    <property type="match status" value="1"/>
</dbReference>
<dbReference type="PROSITE" id="PS50110">
    <property type="entry name" value="RESPONSE_REGULATORY"/>
    <property type="match status" value="1"/>
</dbReference>
<dbReference type="InterPro" id="IPR003593">
    <property type="entry name" value="AAA+_ATPase"/>
</dbReference>
<dbReference type="InterPro" id="IPR001789">
    <property type="entry name" value="Sig_transdc_resp-reg_receiver"/>
</dbReference>
<organism evidence="8">
    <name type="scientific">hydrothermal vent metagenome</name>
    <dbReference type="NCBI Taxonomy" id="652676"/>
    <lineage>
        <taxon>unclassified sequences</taxon>
        <taxon>metagenomes</taxon>
        <taxon>ecological metagenomes</taxon>
    </lineage>
</organism>
<dbReference type="Pfam" id="PF25601">
    <property type="entry name" value="AAA_lid_14"/>
    <property type="match status" value="1"/>
</dbReference>
<dbReference type="PANTHER" id="PTHR32071">
    <property type="entry name" value="TRANSCRIPTIONAL REGULATORY PROTEIN"/>
    <property type="match status" value="1"/>
</dbReference>
<accession>A0A3B0SGN4</accession>
<evidence type="ECO:0000259" key="6">
    <source>
        <dbReference type="PROSITE" id="PS50045"/>
    </source>
</evidence>
<dbReference type="SUPFAM" id="SSF52540">
    <property type="entry name" value="P-loop containing nucleoside triphosphate hydrolases"/>
    <property type="match status" value="1"/>
</dbReference>
<dbReference type="SUPFAM" id="SSF46689">
    <property type="entry name" value="Homeodomain-like"/>
    <property type="match status" value="1"/>
</dbReference>
<evidence type="ECO:0000313" key="8">
    <source>
        <dbReference type="EMBL" id="VAV99938.1"/>
    </source>
</evidence>
<dbReference type="InterPro" id="IPR025944">
    <property type="entry name" value="Sigma_54_int_dom_CS"/>
</dbReference>
<dbReference type="PROSITE" id="PS00688">
    <property type="entry name" value="SIGMA54_INTERACT_3"/>
    <property type="match status" value="1"/>
</dbReference>
<reference evidence="8" key="1">
    <citation type="submission" date="2018-06" db="EMBL/GenBank/DDBJ databases">
        <authorList>
            <person name="Zhirakovskaya E."/>
        </authorList>
    </citation>
    <scope>NUCLEOTIDE SEQUENCE</scope>
</reference>
<proteinExistence type="predicted"/>
<dbReference type="Gene3D" id="1.10.8.60">
    <property type="match status" value="1"/>
</dbReference>
<feature type="domain" description="Response regulatory" evidence="7">
    <location>
        <begin position="26"/>
        <end position="143"/>
    </location>
</feature>
<dbReference type="InterPro" id="IPR025662">
    <property type="entry name" value="Sigma_54_int_dom_ATP-bd_1"/>
</dbReference>
<evidence type="ECO:0000259" key="7">
    <source>
        <dbReference type="PROSITE" id="PS50110"/>
    </source>
</evidence>
<dbReference type="Pfam" id="PF02954">
    <property type="entry name" value="HTH_8"/>
    <property type="match status" value="1"/>
</dbReference>
<dbReference type="PROSITE" id="PS50045">
    <property type="entry name" value="SIGMA54_INTERACT_4"/>
    <property type="match status" value="1"/>
</dbReference>
<dbReference type="PROSITE" id="PS00675">
    <property type="entry name" value="SIGMA54_INTERACT_1"/>
    <property type="match status" value="1"/>
</dbReference>
<dbReference type="PANTHER" id="PTHR32071:SF117">
    <property type="entry name" value="PTS-DEPENDENT DIHYDROXYACETONE KINASE OPERON REGULATORY PROTEIN-RELATED"/>
    <property type="match status" value="1"/>
</dbReference>
<dbReference type="AlphaFoldDB" id="A0A3B0SGN4"/>
<dbReference type="Pfam" id="PF00158">
    <property type="entry name" value="Sigma54_activat"/>
    <property type="match status" value="1"/>
</dbReference>
<sequence>MHKRVWYSSGAVLGTKISSADAVPYVVLIAEQSRSLRRIYKGYLDALVSKPTSIHLACTGREALDAAQIHQPNLIILDLELSDIPGHDLVTALRQKLPETTILAVAVQSSLDTAVDAVRAGATDVLIKPLNREKIRHAIGHMTIVRSSTAAAEISEKISDSGAANGFIGTSPAMQIIYKTIAVAAPSNATVFITGESGTGKELYAQAIHRRSKRAGKALISLNCSAIPRDLIESEIFGHVRGAFTGATEDRDGAAILADGGTLFLDEICEMDLDLQTKLLRFIQTSTVQKVGDARAREVDVRFVCATNRNLLEEVSSGRFREDLYYRLHVIPVHMPPLRDREGDVRLLASAFLQRFALREGKTYSGFDAGALSVLETYGWPGNVRQLENLVQNVVVMNTGGEVTEAMLQALLSQPAHPCRPVGPQCPVHQFNPVVIRMPGRWGTGETLTPDLAQPSCPQAQVQPLWLEEKNIIERAVKVCGGNTVLAAALLEVSPSTLYRKRKSWARCQTTPTAAGLMAAKQVSAGSSVNRGVETETSAV</sequence>
<dbReference type="InterPro" id="IPR025943">
    <property type="entry name" value="Sigma_54_int_dom_ATP-bd_2"/>
</dbReference>
<dbReference type="GO" id="GO:0000160">
    <property type="term" value="P:phosphorelay signal transduction system"/>
    <property type="evidence" value="ECO:0007669"/>
    <property type="project" value="InterPro"/>
</dbReference>
<keyword evidence="3" id="KW-0805">Transcription regulation</keyword>
<dbReference type="Pfam" id="PF00072">
    <property type="entry name" value="Response_reg"/>
    <property type="match status" value="1"/>
</dbReference>
<dbReference type="SUPFAM" id="SSF52172">
    <property type="entry name" value="CheY-like"/>
    <property type="match status" value="1"/>
</dbReference>
<dbReference type="Gene3D" id="3.40.50.2300">
    <property type="match status" value="1"/>
</dbReference>
<dbReference type="PROSITE" id="PS00676">
    <property type="entry name" value="SIGMA54_INTERACT_2"/>
    <property type="match status" value="1"/>
</dbReference>
<dbReference type="CDD" id="cd00009">
    <property type="entry name" value="AAA"/>
    <property type="match status" value="1"/>
</dbReference>
<name>A0A3B0SGN4_9ZZZZ</name>
<feature type="domain" description="Sigma-54 factor interaction" evidence="6">
    <location>
        <begin position="167"/>
        <end position="396"/>
    </location>
</feature>
<gene>
    <name evidence="8" type="ORF">MNBD_ALPHA04-583</name>
</gene>
<keyword evidence="1" id="KW-0547">Nucleotide-binding</keyword>
<keyword evidence="4" id="KW-0238">DNA-binding</keyword>
<protein>
    <submittedName>
        <fullName evidence="8">Regulatory protein LuxO</fullName>
    </submittedName>
</protein>
<dbReference type="InterPro" id="IPR058031">
    <property type="entry name" value="AAA_lid_NorR"/>
</dbReference>
<evidence type="ECO:0000256" key="2">
    <source>
        <dbReference type="ARBA" id="ARBA00022840"/>
    </source>
</evidence>
<keyword evidence="2" id="KW-0067">ATP-binding</keyword>